<dbReference type="InParanoid" id="A0A7I4FPX5"/>
<evidence type="ECO:0000256" key="2">
    <source>
        <dbReference type="RuleBase" id="RU366041"/>
    </source>
</evidence>
<dbReference type="GO" id="GO:0016020">
    <property type="term" value="C:membrane"/>
    <property type="evidence" value="ECO:0007669"/>
    <property type="project" value="UniProtKB-SubCell"/>
</dbReference>
<evidence type="ECO:0000313" key="5">
    <source>
        <dbReference type="Proteomes" id="UP000006727"/>
    </source>
</evidence>
<reference evidence="4" key="3">
    <citation type="submission" date="2020-12" db="UniProtKB">
        <authorList>
            <consortium name="EnsemblPlants"/>
        </authorList>
    </citation>
    <scope>IDENTIFICATION</scope>
</reference>
<protein>
    <recommendedName>
        <fullName evidence="2">Magnesium transporter</fullName>
    </recommendedName>
</protein>
<feature type="compositionally biased region" description="Basic and acidic residues" evidence="3">
    <location>
        <begin position="158"/>
        <end position="172"/>
    </location>
</feature>
<evidence type="ECO:0000256" key="3">
    <source>
        <dbReference type="SAM" id="MobiDB-lite"/>
    </source>
</evidence>
<feature type="region of interest" description="Disordered" evidence="3">
    <location>
        <begin position="331"/>
        <end position="374"/>
    </location>
</feature>
<accession>A0A7I4FPX5</accession>
<dbReference type="CDD" id="cd12823">
    <property type="entry name" value="Mrs2_Mfm1p-like"/>
    <property type="match status" value="1"/>
</dbReference>
<dbReference type="AlphaFoldDB" id="A0A7I4FPX5"/>
<comment type="similarity">
    <text evidence="1 2">Belongs to the CorA metal ion transporter (MIT) (TC 1.A.35.5) family.</text>
</comment>
<dbReference type="GO" id="GO:0015095">
    <property type="term" value="F:magnesium ion transmembrane transporter activity"/>
    <property type="evidence" value="ECO:0000318"/>
    <property type="project" value="GO_Central"/>
</dbReference>
<dbReference type="EMBL" id="ABEU02000004">
    <property type="status" value="NOT_ANNOTATED_CDS"/>
    <property type="molecule type" value="Genomic_DNA"/>
</dbReference>
<comment type="subcellular location">
    <subcellularLocation>
        <location evidence="2">Membrane</location>
        <topology evidence="2">Multi-pass membrane protein</topology>
    </subcellularLocation>
</comment>
<organism evidence="4 5">
    <name type="scientific">Physcomitrium patens</name>
    <name type="common">Spreading-leaved earth moss</name>
    <name type="synonym">Physcomitrella patens</name>
    <dbReference type="NCBI Taxonomy" id="3218"/>
    <lineage>
        <taxon>Eukaryota</taxon>
        <taxon>Viridiplantae</taxon>
        <taxon>Streptophyta</taxon>
        <taxon>Embryophyta</taxon>
        <taxon>Bryophyta</taxon>
        <taxon>Bryophytina</taxon>
        <taxon>Bryopsida</taxon>
        <taxon>Funariidae</taxon>
        <taxon>Funariales</taxon>
        <taxon>Funariaceae</taxon>
        <taxon>Physcomitrium</taxon>
    </lineage>
</organism>
<feature type="compositionally biased region" description="Polar residues" evidence="3">
    <location>
        <begin position="363"/>
        <end position="373"/>
    </location>
</feature>
<evidence type="ECO:0000313" key="4">
    <source>
        <dbReference type="EnsemblPlants" id="Pp3c4_8504V3.9"/>
    </source>
</evidence>
<reference evidence="4 5" key="2">
    <citation type="journal article" date="2018" name="Plant J.">
        <title>The Physcomitrella patens chromosome-scale assembly reveals moss genome structure and evolution.</title>
        <authorList>
            <person name="Lang D."/>
            <person name="Ullrich K.K."/>
            <person name="Murat F."/>
            <person name="Fuchs J."/>
            <person name="Jenkins J."/>
            <person name="Haas F.B."/>
            <person name="Piednoel M."/>
            <person name="Gundlach H."/>
            <person name="Van Bel M."/>
            <person name="Meyberg R."/>
            <person name="Vives C."/>
            <person name="Morata J."/>
            <person name="Symeonidi A."/>
            <person name="Hiss M."/>
            <person name="Muchero W."/>
            <person name="Kamisugi Y."/>
            <person name="Saleh O."/>
            <person name="Blanc G."/>
            <person name="Decker E.L."/>
            <person name="van Gessel N."/>
            <person name="Grimwood J."/>
            <person name="Hayes R.D."/>
            <person name="Graham S.W."/>
            <person name="Gunter L.E."/>
            <person name="McDaniel S.F."/>
            <person name="Hoernstein S.N.W."/>
            <person name="Larsson A."/>
            <person name="Li F.W."/>
            <person name="Perroud P.F."/>
            <person name="Phillips J."/>
            <person name="Ranjan P."/>
            <person name="Rokshar D.S."/>
            <person name="Rothfels C.J."/>
            <person name="Schneider L."/>
            <person name="Shu S."/>
            <person name="Stevenson D.W."/>
            <person name="Thummler F."/>
            <person name="Tillich M."/>
            <person name="Villarreal Aguilar J.C."/>
            <person name="Widiez T."/>
            <person name="Wong G.K."/>
            <person name="Wymore A."/>
            <person name="Zhang Y."/>
            <person name="Zimmer A.D."/>
            <person name="Quatrano R.S."/>
            <person name="Mayer K.F.X."/>
            <person name="Goodstein D."/>
            <person name="Casacuberta J.M."/>
            <person name="Vandepoele K."/>
            <person name="Reski R."/>
            <person name="Cuming A.C."/>
            <person name="Tuskan G.A."/>
            <person name="Maumus F."/>
            <person name="Salse J."/>
            <person name="Schmutz J."/>
            <person name="Rensing S.A."/>
        </authorList>
    </citation>
    <scope>NUCLEOTIDE SEQUENCE [LARGE SCALE GENOMIC DNA]</scope>
    <source>
        <strain evidence="4 5">cv. Gransden 2004</strain>
    </source>
</reference>
<reference evidence="4 5" key="1">
    <citation type="journal article" date="2008" name="Science">
        <title>The Physcomitrella genome reveals evolutionary insights into the conquest of land by plants.</title>
        <authorList>
            <person name="Rensing S."/>
            <person name="Lang D."/>
            <person name="Zimmer A."/>
            <person name="Terry A."/>
            <person name="Salamov A."/>
            <person name="Shapiro H."/>
            <person name="Nishiyama T."/>
            <person name="Perroud P.-F."/>
            <person name="Lindquist E."/>
            <person name="Kamisugi Y."/>
            <person name="Tanahashi T."/>
            <person name="Sakakibara K."/>
            <person name="Fujita T."/>
            <person name="Oishi K."/>
            <person name="Shin-I T."/>
            <person name="Kuroki Y."/>
            <person name="Toyoda A."/>
            <person name="Suzuki Y."/>
            <person name="Hashimoto A."/>
            <person name="Yamaguchi K."/>
            <person name="Sugano A."/>
            <person name="Kohara Y."/>
            <person name="Fujiyama A."/>
            <person name="Anterola A."/>
            <person name="Aoki S."/>
            <person name="Ashton N."/>
            <person name="Barbazuk W.B."/>
            <person name="Barker E."/>
            <person name="Bennetzen J."/>
            <person name="Bezanilla M."/>
            <person name="Blankenship R."/>
            <person name="Cho S.H."/>
            <person name="Dutcher S."/>
            <person name="Estelle M."/>
            <person name="Fawcett J.A."/>
            <person name="Gundlach H."/>
            <person name="Hanada K."/>
            <person name="Heyl A."/>
            <person name="Hicks K.A."/>
            <person name="Hugh J."/>
            <person name="Lohr M."/>
            <person name="Mayer K."/>
            <person name="Melkozernov A."/>
            <person name="Murata T."/>
            <person name="Nelson D."/>
            <person name="Pils B."/>
            <person name="Prigge M."/>
            <person name="Reiss B."/>
            <person name="Renner T."/>
            <person name="Rombauts S."/>
            <person name="Rushton P."/>
            <person name="Sanderfoot A."/>
            <person name="Schween G."/>
            <person name="Shiu S.-H."/>
            <person name="Stueber K."/>
            <person name="Theodoulou F.L."/>
            <person name="Tu H."/>
            <person name="Van de Peer Y."/>
            <person name="Verrier P.J."/>
            <person name="Waters E."/>
            <person name="Wood A."/>
            <person name="Yang L."/>
            <person name="Cove D."/>
            <person name="Cuming A."/>
            <person name="Hasebe M."/>
            <person name="Lucas S."/>
            <person name="Mishler D.B."/>
            <person name="Reski R."/>
            <person name="Grigoriev I."/>
            <person name="Quatrano R.S."/>
            <person name="Boore J.L."/>
        </authorList>
    </citation>
    <scope>NUCLEOTIDE SEQUENCE [LARGE SCALE GENOMIC DNA]</scope>
    <source>
        <strain evidence="4 5">cv. Gransden 2004</strain>
    </source>
</reference>
<feature type="region of interest" description="Disordered" evidence="3">
    <location>
        <begin position="139"/>
        <end position="173"/>
    </location>
</feature>
<evidence type="ECO:0000256" key="1">
    <source>
        <dbReference type="ARBA" id="ARBA00007535"/>
    </source>
</evidence>
<dbReference type="EnsemblPlants" id="Pp3c4_8504V3.9">
    <property type="protein sequence ID" value="Pp3c4_8504V3.9"/>
    <property type="gene ID" value="Pp3c4_8504"/>
</dbReference>
<proteinExistence type="inferred from homology"/>
<dbReference type="InterPro" id="IPR039204">
    <property type="entry name" value="MRS2-like"/>
</dbReference>
<dbReference type="Gene3D" id="2.40.128.330">
    <property type="match status" value="1"/>
</dbReference>
<keyword evidence="5" id="KW-1185">Reference proteome</keyword>
<keyword evidence="2" id="KW-0460">Magnesium</keyword>
<dbReference type="FunFam" id="2.40.128.330:FF:000001">
    <property type="entry name" value="Magnesium transporter MRS2-1"/>
    <property type="match status" value="1"/>
</dbReference>
<name>A0A7I4FPX5_PHYPA</name>
<dbReference type="PANTHER" id="PTHR13890:SF35">
    <property type="entry name" value="MAGNESIUM TRANSPORTER MRS2-3"/>
    <property type="match status" value="1"/>
</dbReference>
<feature type="compositionally biased region" description="Basic and acidic residues" evidence="3">
    <location>
        <begin position="348"/>
        <end position="361"/>
    </location>
</feature>
<dbReference type="Gene3D" id="1.20.58.340">
    <property type="entry name" value="Magnesium transport protein CorA, transmembrane region"/>
    <property type="match status" value="2"/>
</dbReference>
<sequence length="477" mass="54152">MRTKHPQIMGMRPQIPQRVTEEIAMDVDTQQWRAVQSHTRHTKREKKSWLYIDVNGNHQDLEVGKQAIMRRAHLPARDLRLLDPLLSYPSSILGREHAIVVNLEHIKMIITAQEVFLLDAQNPIVAPFVQNLRRRLPASNSTTQNVPPDRCNHAGSGCEDHTNDRERREGRHCTNTPTEQALPFEFQALEVCLEAACQRLDSEAGDLSKAAHHALDALTSRVSIKHLENVRQVKNKLVLITGRAQRVRAEIEQLLDDDGDMTEMYLSTKLVKQQLEVSMRSDTTEQTPAIQSADSGVHGRNHGVVHSTSEGSCLMVTVEDPIKYVHDSNLRDLVPTRSSSRTKRHAAKDHSSSSREEEHPKQRNSPRNQSPLRRSNLHHNMASSAKQFREHLKLGHVSFDAEQVHNNTSLLSSTSSMSRTMGSAIHSKRQHVEELEMLLEAYFVLIDGIIRRVALVIRPPSVYLSINMVHKKHDVFK</sequence>
<comment type="function">
    <text evidence="2">Magnesium transporter that may mediate the influx of magnesium.</text>
</comment>
<feature type="region of interest" description="Disordered" evidence="3">
    <location>
        <begin position="279"/>
        <end position="305"/>
    </location>
</feature>
<feature type="compositionally biased region" description="Polar residues" evidence="3">
    <location>
        <begin position="280"/>
        <end position="294"/>
    </location>
</feature>
<keyword evidence="2" id="KW-0813">Transport</keyword>
<dbReference type="GO" id="GO:0015693">
    <property type="term" value="P:magnesium ion transport"/>
    <property type="evidence" value="ECO:0000318"/>
    <property type="project" value="GO_Central"/>
</dbReference>
<dbReference type="Gramene" id="Pp3c4_8504V3.9">
    <property type="protein sequence ID" value="Pp3c4_8504V3.9"/>
    <property type="gene ID" value="Pp3c4_8504"/>
</dbReference>
<dbReference type="PANTHER" id="PTHR13890">
    <property type="entry name" value="RNA SPLICING PROTEIN MRS2, MITOCHONDRIAL"/>
    <property type="match status" value="1"/>
</dbReference>
<dbReference type="Proteomes" id="UP000006727">
    <property type="component" value="Chromosome 4"/>
</dbReference>
<dbReference type="Pfam" id="PF22099">
    <property type="entry name" value="MRS2-like"/>
    <property type="match status" value="2"/>
</dbReference>
<keyword evidence="2" id="KW-0406">Ion transport</keyword>